<evidence type="ECO:0000259" key="1">
    <source>
        <dbReference type="Pfam" id="PF01850"/>
    </source>
</evidence>
<reference evidence="2 3" key="1">
    <citation type="submission" date="2020-02" db="EMBL/GenBank/DDBJ databases">
        <title>Albibacoteraceae fam. nov., the first described family within the subdivision 4 Verrucomicrobia.</title>
        <authorList>
            <person name="Xi F."/>
        </authorList>
    </citation>
    <scope>NUCLEOTIDE SEQUENCE [LARGE SCALE GENOMIC DNA]</scope>
    <source>
        <strain evidence="2 3">CK1056</strain>
    </source>
</reference>
<dbReference type="AlphaFoldDB" id="A0A6B2M5B7"/>
<proteinExistence type="predicted"/>
<dbReference type="Pfam" id="PF01850">
    <property type="entry name" value="PIN"/>
    <property type="match status" value="1"/>
</dbReference>
<feature type="domain" description="PIN" evidence="1">
    <location>
        <begin position="3"/>
        <end position="125"/>
    </location>
</feature>
<dbReference type="Proteomes" id="UP000478417">
    <property type="component" value="Unassembled WGS sequence"/>
</dbReference>
<dbReference type="Gene3D" id="3.40.50.1010">
    <property type="entry name" value="5'-nuclease"/>
    <property type="match status" value="1"/>
</dbReference>
<accession>A0A6B2M5B7</accession>
<dbReference type="CDD" id="cd09872">
    <property type="entry name" value="PIN_Sll0205-like"/>
    <property type="match status" value="1"/>
</dbReference>
<dbReference type="PANTHER" id="PTHR36173:SF2">
    <property type="entry name" value="RIBONUCLEASE VAPC16"/>
    <property type="match status" value="1"/>
</dbReference>
<dbReference type="SUPFAM" id="SSF88723">
    <property type="entry name" value="PIN domain-like"/>
    <property type="match status" value="1"/>
</dbReference>
<dbReference type="InterPro" id="IPR041705">
    <property type="entry name" value="PIN_Sll0205"/>
</dbReference>
<dbReference type="PANTHER" id="PTHR36173">
    <property type="entry name" value="RIBONUCLEASE VAPC16-RELATED"/>
    <property type="match status" value="1"/>
</dbReference>
<dbReference type="InterPro" id="IPR029060">
    <property type="entry name" value="PIN-like_dom_sf"/>
</dbReference>
<evidence type="ECO:0000313" key="3">
    <source>
        <dbReference type="Proteomes" id="UP000478417"/>
    </source>
</evidence>
<dbReference type="InterPro" id="IPR052919">
    <property type="entry name" value="TA_system_RNase"/>
</dbReference>
<comment type="caution">
    <text evidence="2">The sequence shown here is derived from an EMBL/GenBank/DDBJ whole genome shotgun (WGS) entry which is preliminary data.</text>
</comment>
<protein>
    <submittedName>
        <fullName evidence="2">Type II toxin-antitoxin system VapC family toxin</fullName>
    </submittedName>
</protein>
<dbReference type="RefSeq" id="WP_163966708.1">
    <property type="nucleotide sequence ID" value="NZ_JAAGNX010000003.1"/>
</dbReference>
<dbReference type="InterPro" id="IPR002716">
    <property type="entry name" value="PIN_dom"/>
</dbReference>
<name>A0A6B2M5B7_9BACT</name>
<keyword evidence="3" id="KW-1185">Reference proteome</keyword>
<sequence length="133" mass="14815">MKILLDTHTLIWALIDPQKLSKKAREALENSANTVCVSAISFWEISLKQGLGKLKITGASAEEFPQFCEEQGWQILPLEPQIAAFYGKLPINALHRDPFDRMLAHQAVSMGSPLVSKDKALEAYAPNGLVRLW</sequence>
<organism evidence="2 3">
    <name type="scientific">Oceanipulchritudo coccoides</name>
    <dbReference type="NCBI Taxonomy" id="2706888"/>
    <lineage>
        <taxon>Bacteria</taxon>
        <taxon>Pseudomonadati</taxon>
        <taxon>Verrucomicrobiota</taxon>
        <taxon>Opitutia</taxon>
        <taxon>Puniceicoccales</taxon>
        <taxon>Oceanipulchritudinaceae</taxon>
        <taxon>Oceanipulchritudo</taxon>
    </lineage>
</organism>
<gene>
    <name evidence="2" type="ORF">G0Q06_12700</name>
</gene>
<dbReference type="EMBL" id="JAAGNX010000003">
    <property type="protein sequence ID" value="NDV63317.1"/>
    <property type="molecule type" value="Genomic_DNA"/>
</dbReference>
<evidence type="ECO:0000313" key="2">
    <source>
        <dbReference type="EMBL" id="NDV63317.1"/>
    </source>
</evidence>